<feature type="transmembrane region" description="Helical" evidence="1">
    <location>
        <begin position="40"/>
        <end position="60"/>
    </location>
</feature>
<feature type="transmembrane region" description="Helical" evidence="1">
    <location>
        <begin position="191"/>
        <end position="209"/>
    </location>
</feature>
<feature type="transmembrane region" description="Helical" evidence="1">
    <location>
        <begin position="97"/>
        <end position="117"/>
    </location>
</feature>
<dbReference type="Proteomes" id="UP000279422">
    <property type="component" value="Unassembled WGS sequence"/>
</dbReference>
<dbReference type="PANTHER" id="PTHR36442:SF1">
    <property type="entry name" value="CYCLIC-DI-AMP PHOSPHODIESTERASE PGPH"/>
    <property type="match status" value="1"/>
</dbReference>
<comment type="caution">
    <text evidence="3">The sequence shown here is derived from an EMBL/GenBank/DDBJ whole genome shotgun (WGS) entry which is preliminary data.</text>
</comment>
<gene>
    <name evidence="3" type="ORF">DRJ00_03155</name>
</gene>
<feature type="transmembrane region" description="Helical" evidence="1">
    <location>
        <begin position="166"/>
        <end position="185"/>
    </location>
</feature>
<accession>A0A497E4J2</accession>
<keyword evidence="1" id="KW-1133">Transmembrane helix</keyword>
<dbReference type="InterPro" id="IPR011621">
    <property type="entry name" value="Metal-dep_PHydrolase_7TM_intra"/>
</dbReference>
<sequence length="491" mass="54833">MRGMRRKSRIARRFEEEEEGLHKEWLKAIALSAARYRAGLWWWAGVTTGLSFIFLLPFKGESFPRGTGLVVLTALFVFFLFVYILRFEPDFLVPRRLHLMAILLISVSLMGRIIILLPQVSNYFIPLGFLSILASLLLLPSLSVIMSLLLAILFSLSANSLEIMPILAFGGVIGAYSASFIHQRVDITRTGIHIGLSNVLMTLGVGLLLDRSSFEIASLGLWGMGNGLFSSILAMGVLPYLETYFGVTTDIKLLELANLDLPLLKRLSIEAPGTYHHSIMVANLAEAGANAVGVNPLLARVGSYYHDIGKIRRPHFFFENSGMLKGNSHERMTPNLSSTIIISHVKDGVELARRNRLPQVIIDIIEQHHGTGLIAYFYREALLKAKNTPKERSIEEESFRYPGPKPQSKEAAIVMLADSVEAAFRFSPQRTVKGIASQVKTVIDNKLKDNQLDECQLTLKETRKIAEAFTRVLRGISHVRGRYPDEMLKKG</sequence>
<reference evidence="3 4" key="1">
    <citation type="submission" date="2018-06" db="EMBL/GenBank/DDBJ databases">
        <title>Extensive metabolic versatility and redundancy in microbially diverse, dynamic hydrothermal sediments.</title>
        <authorList>
            <person name="Dombrowski N."/>
            <person name="Teske A."/>
            <person name="Baker B.J."/>
        </authorList>
    </citation>
    <scope>NUCLEOTIDE SEQUENCE [LARGE SCALE GENOMIC DNA]</scope>
    <source>
        <strain evidence="3">B47_G16</strain>
    </source>
</reference>
<proteinExistence type="predicted"/>
<dbReference type="SUPFAM" id="SSF109604">
    <property type="entry name" value="HD-domain/PDEase-like"/>
    <property type="match status" value="1"/>
</dbReference>
<feature type="domain" description="HD/PDEase" evidence="2">
    <location>
        <begin position="270"/>
        <end position="432"/>
    </location>
</feature>
<evidence type="ECO:0000313" key="3">
    <source>
        <dbReference type="EMBL" id="RLE09832.1"/>
    </source>
</evidence>
<dbReference type="InterPro" id="IPR006675">
    <property type="entry name" value="HDIG_dom"/>
</dbReference>
<evidence type="ECO:0000313" key="4">
    <source>
        <dbReference type="Proteomes" id="UP000279422"/>
    </source>
</evidence>
<dbReference type="NCBIfam" id="TIGR00277">
    <property type="entry name" value="HDIG"/>
    <property type="match status" value="1"/>
</dbReference>
<dbReference type="SMART" id="SM00471">
    <property type="entry name" value="HDc"/>
    <property type="match status" value="1"/>
</dbReference>
<organism evidence="3 4">
    <name type="scientific">Aerophobetes bacterium</name>
    <dbReference type="NCBI Taxonomy" id="2030807"/>
    <lineage>
        <taxon>Bacteria</taxon>
        <taxon>Candidatus Aerophobota</taxon>
    </lineage>
</organism>
<evidence type="ECO:0000256" key="1">
    <source>
        <dbReference type="SAM" id="Phobius"/>
    </source>
</evidence>
<dbReference type="InterPro" id="IPR006674">
    <property type="entry name" value="HD_domain"/>
</dbReference>
<dbReference type="Gene3D" id="1.10.3210.10">
    <property type="entry name" value="Hypothetical protein af1432"/>
    <property type="match status" value="1"/>
</dbReference>
<protein>
    <recommendedName>
        <fullName evidence="2">HD/PDEase domain-containing protein</fullName>
    </recommendedName>
</protein>
<feature type="transmembrane region" description="Helical" evidence="1">
    <location>
        <begin position="123"/>
        <end position="154"/>
    </location>
</feature>
<dbReference type="PANTHER" id="PTHR36442">
    <property type="entry name" value="CYCLIC-DI-AMP PHOSPHODIESTERASE PGPH"/>
    <property type="match status" value="1"/>
</dbReference>
<dbReference type="Pfam" id="PF01966">
    <property type="entry name" value="HD"/>
    <property type="match status" value="1"/>
</dbReference>
<dbReference type="InterPro" id="IPR003607">
    <property type="entry name" value="HD/PDEase_dom"/>
</dbReference>
<dbReference type="EMBL" id="QMPZ01000027">
    <property type="protein sequence ID" value="RLE09832.1"/>
    <property type="molecule type" value="Genomic_DNA"/>
</dbReference>
<evidence type="ECO:0000259" key="2">
    <source>
        <dbReference type="SMART" id="SM00471"/>
    </source>
</evidence>
<dbReference type="InterPro" id="IPR052722">
    <property type="entry name" value="PgpH_phosphodiesterase"/>
</dbReference>
<keyword evidence="1" id="KW-0472">Membrane</keyword>
<dbReference type="Pfam" id="PF07698">
    <property type="entry name" value="7TM-7TMR_HD"/>
    <property type="match status" value="1"/>
</dbReference>
<keyword evidence="1" id="KW-0812">Transmembrane</keyword>
<dbReference type="CDD" id="cd00077">
    <property type="entry name" value="HDc"/>
    <property type="match status" value="1"/>
</dbReference>
<feature type="transmembrane region" description="Helical" evidence="1">
    <location>
        <begin position="66"/>
        <end position="85"/>
    </location>
</feature>
<name>A0A497E4J2_UNCAE</name>
<dbReference type="AlphaFoldDB" id="A0A497E4J2"/>
<feature type="transmembrane region" description="Helical" evidence="1">
    <location>
        <begin position="221"/>
        <end position="241"/>
    </location>
</feature>